<evidence type="ECO:0000313" key="7">
    <source>
        <dbReference type="EMBL" id="PQJ86902.1"/>
    </source>
</evidence>
<comment type="catalytic activity">
    <reaction evidence="3">
        <text>2 GTP = 3',3'-c-di-GMP + 2 diphosphate</text>
        <dbReference type="Rhea" id="RHEA:24898"/>
        <dbReference type="ChEBI" id="CHEBI:33019"/>
        <dbReference type="ChEBI" id="CHEBI:37565"/>
        <dbReference type="ChEBI" id="CHEBI:58805"/>
        <dbReference type="EC" id="2.7.7.65"/>
    </reaction>
</comment>
<comment type="cofactor">
    <cofactor evidence="1">
        <name>Mg(2+)</name>
        <dbReference type="ChEBI" id="CHEBI:18420"/>
    </cofactor>
</comment>
<dbReference type="PANTHER" id="PTHR45138:SF9">
    <property type="entry name" value="DIGUANYLATE CYCLASE DGCM-RELATED"/>
    <property type="match status" value="1"/>
</dbReference>
<dbReference type="InterPro" id="IPR029787">
    <property type="entry name" value="Nucleotide_cyclase"/>
</dbReference>
<sequence length="481" mass="54164">MKERVSIFYGSMLFVILISTTLVITISNNYQQHNKKLESELRFNANFVSTWLNLIYKHSHNVLEGMATDLHNNHLLTVPFSSSVLKEQKELLSIEAEMLVNASNVFAINNECILVNASSDVGADLSSREYCKQIQESTEHDIFTDPFVNLFGKIVVAQGVRVTNKSDQFIGMVGILSSLDFFSSALNSLHISTNSSVSILSSDLMVLATNGSDSLQVGSRPTISKESTKILQGLTDNQEVFFEAMRKHHGFNQMVFAKKVPGYPFILLVSKPKYFWADYAYISIIFFILIISFVIALLMKNTVLLSKLLSQNDHYFKLALHDELTGILNRRGFEKNTKQVLESAKQDPISISAVLFDIDYFKQINDTYGHDKGDEVLRRFTRVCQDHITHSDVFARLGGDEFVMLLPNKNGQEATQSISELLDKIRMIRVETPLGEMNISSSIGISEVRSSKESIAKWLDRADKALYQAKNKGRNCVVLTV</sequence>
<protein>
    <recommendedName>
        <fullName evidence="2">diguanylate cyclase</fullName>
        <ecNumber evidence="2">2.7.7.65</ecNumber>
    </recommendedName>
</protein>
<dbReference type="PROSITE" id="PS50887">
    <property type="entry name" value="GGDEF"/>
    <property type="match status" value="1"/>
</dbReference>
<organism evidence="7 8">
    <name type="scientific">Aliivibrio sifiae</name>
    <dbReference type="NCBI Taxonomy" id="566293"/>
    <lineage>
        <taxon>Bacteria</taxon>
        <taxon>Pseudomonadati</taxon>
        <taxon>Pseudomonadota</taxon>
        <taxon>Gammaproteobacteria</taxon>
        <taxon>Vibrionales</taxon>
        <taxon>Vibrionaceae</taxon>
        <taxon>Aliivibrio</taxon>
    </lineage>
</organism>
<proteinExistence type="predicted"/>
<comment type="caution">
    <text evidence="7">The sequence shown here is derived from an EMBL/GenBank/DDBJ whole genome shotgun (WGS) entry which is preliminary data.</text>
</comment>
<keyword evidence="4" id="KW-0472">Membrane</keyword>
<feature type="transmembrane region" description="Helical" evidence="4">
    <location>
        <begin position="6"/>
        <end position="26"/>
    </location>
</feature>
<dbReference type="SUPFAM" id="SSF55073">
    <property type="entry name" value="Nucleotide cyclase"/>
    <property type="match status" value="1"/>
</dbReference>
<dbReference type="EC" id="2.7.7.65" evidence="2"/>
<dbReference type="GO" id="GO:0005886">
    <property type="term" value="C:plasma membrane"/>
    <property type="evidence" value="ECO:0007669"/>
    <property type="project" value="TreeGrafter"/>
</dbReference>
<dbReference type="PANTHER" id="PTHR45138">
    <property type="entry name" value="REGULATORY COMPONENTS OF SENSORY TRANSDUCTION SYSTEM"/>
    <property type="match status" value="1"/>
</dbReference>
<dbReference type="Pfam" id="PF00990">
    <property type="entry name" value="GGDEF"/>
    <property type="match status" value="1"/>
</dbReference>
<evidence type="ECO:0000313" key="6">
    <source>
        <dbReference type="EMBL" id="GLR73975.1"/>
    </source>
</evidence>
<dbReference type="CDD" id="cd01949">
    <property type="entry name" value="GGDEF"/>
    <property type="match status" value="1"/>
</dbReference>
<evidence type="ECO:0000256" key="3">
    <source>
        <dbReference type="ARBA" id="ARBA00034247"/>
    </source>
</evidence>
<gene>
    <name evidence="7" type="ORF">BTO23_12265</name>
    <name evidence="6" type="ORF">GCM10007855_08490</name>
</gene>
<feature type="domain" description="GGDEF" evidence="5">
    <location>
        <begin position="349"/>
        <end position="481"/>
    </location>
</feature>
<dbReference type="GO" id="GO:1902201">
    <property type="term" value="P:negative regulation of bacterial-type flagellum-dependent cell motility"/>
    <property type="evidence" value="ECO:0007669"/>
    <property type="project" value="TreeGrafter"/>
</dbReference>
<dbReference type="Gene3D" id="3.30.450.20">
    <property type="entry name" value="PAS domain"/>
    <property type="match status" value="2"/>
</dbReference>
<dbReference type="AlphaFoldDB" id="A0A2S7X6X4"/>
<dbReference type="NCBIfam" id="TIGR00254">
    <property type="entry name" value="GGDEF"/>
    <property type="match status" value="1"/>
</dbReference>
<dbReference type="InterPro" id="IPR000160">
    <property type="entry name" value="GGDEF_dom"/>
</dbReference>
<keyword evidence="4" id="KW-0812">Transmembrane</keyword>
<dbReference type="EMBL" id="MSCP01000002">
    <property type="protein sequence ID" value="PQJ86902.1"/>
    <property type="molecule type" value="Genomic_DNA"/>
</dbReference>
<dbReference type="Proteomes" id="UP001156660">
    <property type="component" value="Unassembled WGS sequence"/>
</dbReference>
<evidence type="ECO:0000313" key="8">
    <source>
        <dbReference type="Proteomes" id="UP000239273"/>
    </source>
</evidence>
<evidence type="ECO:0000256" key="4">
    <source>
        <dbReference type="SAM" id="Phobius"/>
    </source>
</evidence>
<evidence type="ECO:0000256" key="2">
    <source>
        <dbReference type="ARBA" id="ARBA00012528"/>
    </source>
</evidence>
<reference evidence="6" key="1">
    <citation type="journal article" date="2014" name="Int. J. Syst. Evol. Microbiol.">
        <title>Complete genome of a new Firmicutes species belonging to the dominant human colonic microbiota ('Ruminococcus bicirculans') reveals two chromosomes and a selective capacity to utilize plant glucans.</title>
        <authorList>
            <consortium name="NISC Comparative Sequencing Program"/>
            <person name="Wegmann U."/>
            <person name="Louis P."/>
            <person name="Goesmann A."/>
            <person name="Henrissat B."/>
            <person name="Duncan S.H."/>
            <person name="Flint H.J."/>
        </authorList>
    </citation>
    <scope>NUCLEOTIDE SEQUENCE</scope>
    <source>
        <strain evidence="6">NBRC 105001</strain>
    </source>
</reference>
<dbReference type="FunFam" id="3.30.70.270:FF:000001">
    <property type="entry name" value="Diguanylate cyclase domain protein"/>
    <property type="match status" value="1"/>
</dbReference>
<dbReference type="InterPro" id="IPR050469">
    <property type="entry name" value="Diguanylate_Cyclase"/>
</dbReference>
<dbReference type="Proteomes" id="UP000239273">
    <property type="component" value="Unassembled WGS sequence"/>
</dbReference>
<reference evidence="7 8" key="2">
    <citation type="submission" date="2016-12" db="EMBL/GenBank/DDBJ databases">
        <title>Diversity of luminous bacteria.</title>
        <authorList>
            <person name="Yoshizawa S."/>
            <person name="Kogure K."/>
        </authorList>
    </citation>
    <scope>NUCLEOTIDE SEQUENCE [LARGE SCALE GENOMIC DNA]</scope>
    <source>
        <strain evidence="7 8">NBRC 105001</strain>
    </source>
</reference>
<dbReference type="Gene3D" id="3.30.70.270">
    <property type="match status" value="1"/>
</dbReference>
<reference evidence="9" key="3">
    <citation type="journal article" date="2019" name="Int. J. Syst. Evol. Microbiol.">
        <title>The Global Catalogue of Microorganisms (GCM) 10K type strain sequencing project: providing services to taxonomists for standard genome sequencing and annotation.</title>
        <authorList>
            <consortium name="The Broad Institute Genomics Platform"/>
            <consortium name="The Broad Institute Genome Sequencing Center for Infectious Disease"/>
            <person name="Wu L."/>
            <person name="Ma J."/>
        </authorList>
    </citation>
    <scope>NUCLEOTIDE SEQUENCE [LARGE SCALE GENOMIC DNA]</scope>
    <source>
        <strain evidence="9">NBRC 105001</strain>
    </source>
</reference>
<dbReference type="SMART" id="SM00267">
    <property type="entry name" value="GGDEF"/>
    <property type="match status" value="1"/>
</dbReference>
<dbReference type="RefSeq" id="WP_170066736.1">
    <property type="nucleotide sequence ID" value="NZ_BSOU01000002.1"/>
</dbReference>
<dbReference type="GO" id="GO:0043709">
    <property type="term" value="P:cell adhesion involved in single-species biofilm formation"/>
    <property type="evidence" value="ECO:0007669"/>
    <property type="project" value="TreeGrafter"/>
</dbReference>
<evidence type="ECO:0000256" key="1">
    <source>
        <dbReference type="ARBA" id="ARBA00001946"/>
    </source>
</evidence>
<reference evidence="6" key="4">
    <citation type="submission" date="2023-01" db="EMBL/GenBank/DDBJ databases">
        <title>Draft genome sequence of Aliivibrio sifiae strain NBRC 105001.</title>
        <authorList>
            <person name="Sun Q."/>
            <person name="Mori K."/>
        </authorList>
    </citation>
    <scope>NUCLEOTIDE SEQUENCE</scope>
    <source>
        <strain evidence="6">NBRC 105001</strain>
    </source>
</reference>
<feature type="transmembrane region" description="Helical" evidence="4">
    <location>
        <begin position="279"/>
        <end position="299"/>
    </location>
</feature>
<dbReference type="GO" id="GO:0052621">
    <property type="term" value="F:diguanylate cyclase activity"/>
    <property type="evidence" value="ECO:0007669"/>
    <property type="project" value="UniProtKB-EC"/>
</dbReference>
<keyword evidence="9" id="KW-1185">Reference proteome</keyword>
<dbReference type="EMBL" id="BSOU01000002">
    <property type="protein sequence ID" value="GLR73975.1"/>
    <property type="molecule type" value="Genomic_DNA"/>
</dbReference>
<accession>A0A2S7X6X4</accession>
<dbReference type="InterPro" id="IPR043128">
    <property type="entry name" value="Rev_trsase/Diguanyl_cyclase"/>
</dbReference>
<evidence type="ECO:0000313" key="9">
    <source>
        <dbReference type="Proteomes" id="UP001156660"/>
    </source>
</evidence>
<name>A0A2S7X6X4_9GAMM</name>
<keyword evidence="4" id="KW-1133">Transmembrane helix</keyword>
<evidence type="ECO:0000259" key="5">
    <source>
        <dbReference type="PROSITE" id="PS50887"/>
    </source>
</evidence>